<sequence>MPAKLPFLKSNRSQASVGSSTEHSSTVSLDRQEAVSNRYQLQEEQHNRPFVQSFPGQSPTQRYSNNVSLDRPPVNVAASVNAGETSLSNDRPPDSRYYTTSSSSGPPRPQPPEQKKSFRTRLGNVIGHTHRESGDRVQPAVDNKTGVGRSVSNRTYPQGWPSQQESRQYLAPSTEHNEASGLDPFLVQTEQQSPVPPPKDPIYSERYDQNQSSRPSLARVNTNPDYLYQSSPHHSPEQNSGGTRHSLQKQNQSPHTSIQQQEDQLQYQAFGSQQAPNQSTGGAPQTQQYQQQDDELHLHQQRQQAFEQYHQQQQVHRQLQHGGPDSQQPQSQDDFQGRPPSQQQQYPYHQGKYHPQGPQGPPPPPHQDTQYLQSLRPPSQQQQYPASSPGRIIGGPPSRQGSDGLEQPQPGQGHGQPPTLGLASFSANVVPPTSQGQPYKSSPQQDGEMSRSTPPPGRGPSDMTEDDIVQLQKEYKELKDKYQKVKKYYFEKESQVHTLQNTLAHQRLSLSRTSLDDNEYCNRFNRLDGLISQLAFSIRKSWKTIPHWLAPAVNKDAISVGKQEMTAVGRAFISAWLVSDLFDKYFHPDLEPGFSSQLKAIQLAIRRSGAANAQLSGAEEEEQLTARIINWRLTTIEGLADQLRAAQAQQNRHQLVTNLHEKMKAALEMHLVDPAPRISTAAST</sequence>
<dbReference type="EMBL" id="JAPDRP010000021">
    <property type="protein sequence ID" value="KAJ9638307.1"/>
    <property type="molecule type" value="Genomic_DNA"/>
</dbReference>
<name>A0ACC2YSE9_9PEZI</name>
<comment type="caution">
    <text evidence="1">The sequence shown here is derived from an EMBL/GenBank/DDBJ whole genome shotgun (WGS) entry which is preliminary data.</text>
</comment>
<evidence type="ECO:0000313" key="2">
    <source>
        <dbReference type="Proteomes" id="UP001172680"/>
    </source>
</evidence>
<organism evidence="1 2">
    <name type="scientific">Coniosporium tulheliwenetii</name>
    <dbReference type="NCBI Taxonomy" id="3383036"/>
    <lineage>
        <taxon>Eukaryota</taxon>
        <taxon>Fungi</taxon>
        <taxon>Dikarya</taxon>
        <taxon>Ascomycota</taxon>
        <taxon>Pezizomycotina</taxon>
        <taxon>Dothideomycetes</taxon>
        <taxon>Dothideomycetes incertae sedis</taxon>
        <taxon>Coniosporium</taxon>
    </lineage>
</organism>
<evidence type="ECO:0000313" key="1">
    <source>
        <dbReference type="EMBL" id="KAJ9638307.1"/>
    </source>
</evidence>
<keyword evidence="2" id="KW-1185">Reference proteome</keyword>
<accession>A0ACC2YSE9</accession>
<protein>
    <submittedName>
        <fullName evidence="1">Uncharacterized protein</fullName>
    </submittedName>
</protein>
<proteinExistence type="predicted"/>
<gene>
    <name evidence="1" type="ORF">H2199_006994</name>
</gene>
<reference evidence="1" key="1">
    <citation type="submission" date="2022-10" db="EMBL/GenBank/DDBJ databases">
        <title>Culturing micro-colonial fungi from biological soil crusts in the Mojave desert and describing Neophaeococcomyces mojavensis, and introducing the new genera and species Taxawa tesnikishii.</title>
        <authorList>
            <person name="Kurbessoian T."/>
            <person name="Stajich J.E."/>
        </authorList>
    </citation>
    <scope>NUCLEOTIDE SEQUENCE</scope>
    <source>
        <strain evidence="1">JES_115</strain>
    </source>
</reference>
<dbReference type="Proteomes" id="UP001172680">
    <property type="component" value="Unassembled WGS sequence"/>
</dbReference>